<organism evidence="1">
    <name type="scientific">marine sediment metagenome</name>
    <dbReference type="NCBI Taxonomy" id="412755"/>
    <lineage>
        <taxon>unclassified sequences</taxon>
        <taxon>metagenomes</taxon>
        <taxon>ecological metagenomes</taxon>
    </lineage>
</organism>
<name>A0A0F9AK26_9ZZZZ</name>
<proteinExistence type="predicted"/>
<sequence>MKKFIMIAISSLMFIAPANATTLRNAPEGLDISTEAPIRNSDIMLMCWADYPGTGVNVRTKKETVSIIVSPYNNIATMIDPHNDMVKGNLTVSEYFYTITINQLTSFGKTGVIKINRLSGVLSAVWTNPKTESRPFPQVDARYGACVPANRKQLF</sequence>
<gene>
    <name evidence="1" type="ORF">LCGC14_2560810</name>
</gene>
<protein>
    <submittedName>
        <fullName evidence="1">Uncharacterized protein</fullName>
    </submittedName>
</protein>
<comment type="caution">
    <text evidence="1">The sequence shown here is derived from an EMBL/GenBank/DDBJ whole genome shotgun (WGS) entry which is preliminary data.</text>
</comment>
<dbReference type="AlphaFoldDB" id="A0A0F9AK26"/>
<dbReference type="EMBL" id="LAZR01042265">
    <property type="protein sequence ID" value="KKL09944.1"/>
    <property type="molecule type" value="Genomic_DNA"/>
</dbReference>
<reference evidence="1" key="1">
    <citation type="journal article" date="2015" name="Nature">
        <title>Complex archaea that bridge the gap between prokaryotes and eukaryotes.</title>
        <authorList>
            <person name="Spang A."/>
            <person name="Saw J.H."/>
            <person name="Jorgensen S.L."/>
            <person name="Zaremba-Niedzwiedzka K."/>
            <person name="Martijn J."/>
            <person name="Lind A.E."/>
            <person name="van Eijk R."/>
            <person name="Schleper C."/>
            <person name="Guy L."/>
            <person name="Ettema T.J."/>
        </authorList>
    </citation>
    <scope>NUCLEOTIDE SEQUENCE</scope>
</reference>
<evidence type="ECO:0000313" key="1">
    <source>
        <dbReference type="EMBL" id="KKL09944.1"/>
    </source>
</evidence>
<accession>A0A0F9AK26</accession>